<feature type="domain" description="GGDEF" evidence="4">
    <location>
        <begin position="384"/>
        <end position="515"/>
    </location>
</feature>
<dbReference type="InterPro" id="IPR050706">
    <property type="entry name" value="Cyclic-di-GMP_PDE-like"/>
</dbReference>
<dbReference type="SMART" id="SM00052">
    <property type="entry name" value="EAL"/>
    <property type="match status" value="1"/>
</dbReference>
<dbReference type="Pfam" id="PF00563">
    <property type="entry name" value="EAL"/>
    <property type="match status" value="1"/>
</dbReference>
<dbReference type="Gene3D" id="3.30.70.270">
    <property type="match status" value="1"/>
</dbReference>
<dbReference type="Pfam" id="PF14827">
    <property type="entry name" value="dCache_3"/>
    <property type="match status" value="1"/>
</dbReference>
<dbReference type="SMART" id="SM00304">
    <property type="entry name" value="HAMP"/>
    <property type="match status" value="1"/>
</dbReference>
<feature type="domain" description="HAMP" evidence="3">
    <location>
        <begin position="296"/>
        <end position="348"/>
    </location>
</feature>
<dbReference type="CDD" id="cd06225">
    <property type="entry name" value="HAMP"/>
    <property type="match status" value="1"/>
</dbReference>
<reference evidence="5 6" key="1">
    <citation type="submission" date="2020-08" db="EMBL/GenBank/DDBJ databases">
        <title>Genomic Encyclopedia of Type Strains, Phase IV (KMG-IV): sequencing the most valuable type-strain genomes for metagenomic binning, comparative biology and taxonomic classification.</title>
        <authorList>
            <person name="Goeker M."/>
        </authorList>
    </citation>
    <scope>NUCLEOTIDE SEQUENCE [LARGE SCALE GENOMIC DNA]</scope>
    <source>
        <strain evidence="5 6">DSM 26723</strain>
    </source>
</reference>
<dbReference type="SUPFAM" id="SSF141868">
    <property type="entry name" value="EAL domain-like"/>
    <property type="match status" value="1"/>
</dbReference>
<evidence type="ECO:0000313" key="5">
    <source>
        <dbReference type="EMBL" id="MBB6093774.1"/>
    </source>
</evidence>
<accession>A0A841HME6</accession>
<organism evidence="5 6">
    <name type="scientific">Povalibacter uvarum</name>
    <dbReference type="NCBI Taxonomy" id="732238"/>
    <lineage>
        <taxon>Bacteria</taxon>
        <taxon>Pseudomonadati</taxon>
        <taxon>Pseudomonadota</taxon>
        <taxon>Gammaproteobacteria</taxon>
        <taxon>Steroidobacterales</taxon>
        <taxon>Steroidobacteraceae</taxon>
        <taxon>Povalibacter</taxon>
    </lineage>
</organism>
<dbReference type="PANTHER" id="PTHR33121">
    <property type="entry name" value="CYCLIC DI-GMP PHOSPHODIESTERASE PDEF"/>
    <property type="match status" value="1"/>
</dbReference>
<dbReference type="EMBL" id="JACHHZ010000003">
    <property type="protein sequence ID" value="MBB6093774.1"/>
    <property type="molecule type" value="Genomic_DNA"/>
</dbReference>
<dbReference type="Gene3D" id="3.20.20.450">
    <property type="entry name" value="EAL domain"/>
    <property type="match status" value="1"/>
</dbReference>
<dbReference type="InterPro" id="IPR000160">
    <property type="entry name" value="GGDEF_dom"/>
</dbReference>
<dbReference type="SUPFAM" id="SSF158472">
    <property type="entry name" value="HAMP domain-like"/>
    <property type="match status" value="1"/>
</dbReference>
<evidence type="ECO:0000256" key="1">
    <source>
        <dbReference type="SAM" id="Phobius"/>
    </source>
</evidence>
<sequence length="801" mass="88032">MFRHLRTRIIVFFVALIGLVQIAAFLLVDSANSTNARQKIESELEVGERIFARLLEQNRDRLSQTARVMAADYGLREAIATNDSGTAVSALRNHAGRINASMAMLVSLDRSVIADTLAPDSQPHQFEFPLLIDRAAREGSASSIELINGHAYQLVVVPVMAPLPISWIVLGFVVDDQLARELRQLTALEVSFLAQSNVGPRWRVLASTLDAQDVSQTEQLPALPEAAHVHLIGTDNAEQQVRVIALDHLGDTNLAAVLQRSVAEAVAAFDRLSNTLLALGVATLLLSIVGSVFIAATITRPISDLSHAAEKIQRGDYADSVNATTKDEIGVLATSLNHMREGIAAREDQILKLAYRDALTDLPNRALFNKLLAQSLSAARPASMSPSVLVMNIDRFRTVNETLGFSVGDHMLREVAGRLSALARPGDVVARLGGDEFAVLIEDVASEDAVRFAQRILRSLEKPIAYDEQPLDVGASIGIAHFPEHGANASALLRNADIAMHLAKTGKTGYAVYDPQNASRNERRLSLLSDLRGAIDRSELRVFYQPRISLTSHAAAAVEALVRWQHPTRGVVPPSEFVPFAEQTGHIRLITRWVLEESIKQFGRWREKGIHLRISVNIAARDLMNRDLPEIVEGLLLRYAMPADMLCLEITESGFMEDPAYAQRVLERLHDLGVHLAIDDYGTGYSSLNYISRLPVKELKIDRSFVIGMMNDTTTSMIVRSTIELGHSLGLKVVAEGVEDEASYNHLVSLGCDHAQGYFMSRPVSAADLEQWLRNSRWGQNSYEPNRTARISLLVPKTSAP</sequence>
<feature type="transmembrane region" description="Helical" evidence="1">
    <location>
        <begin position="151"/>
        <end position="174"/>
    </location>
</feature>
<dbReference type="Gene3D" id="6.10.340.10">
    <property type="match status" value="1"/>
</dbReference>
<dbReference type="PANTHER" id="PTHR33121:SF70">
    <property type="entry name" value="SIGNALING PROTEIN YKOW"/>
    <property type="match status" value="1"/>
</dbReference>
<dbReference type="InterPro" id="IPR035919">
    <property type="entry name" value="EAL_sf"/>
</dbReference>
<dbReference type="AlphaFoldDB" id="A0A841HME6"/>
<dbReference type="InterPro" id="IPR029150">
    <property type="entry name" value="dCache_3"/>
</dbReference>
<dbReference type="GO" id="GO:0007165">
    <property type="term" value="P:signal transduction"/>
    <property type="evidence" value="ECO:0007669"/>
    <property type="project" value="InterPro"/>
</dbReference>
<dbReference type="SUPFAM" id="SSF55073">
    <property type="entry name" value="Nucleotide cyclase"/>
    <property type="match status" value="1"/>
</dbReference>
<keyword evidence="6" id="KW-1185">Reference proteome</keyword>
<dbReference type="RefSeq" id="WP_184332473.1">
    <property type="nucleotide sequence ID" value="NZ_JACHHZ010000003.1"/>
</dbReference>
<protein>
    <submittedName>
        <fullName evidence="5">Diguanylate cyclase (GGDEF)-like protein</fullName>
    </submittedName>
</protein>
<dbReference type="InterPro" id="IPR003660">
    <property type="entry name" value="HAMP_dom"/>
</dbReference>
<dbReference type="NCBIfam" id="TIGR00254">
    <property type="entry name" value="GGDEF"/>
    <property type="match status" value="1"/>
</dbReference>
<keyword evidence="1" id="KW-0472">Membrane</keyword>
<dbReference type="SMART" id="SM00267">
    <property type="entry name" value="GGDEF"/>
    <property type="match status" value="1"/>
</dbReference>
<evidence type="ECO:0000259" key="4">
    <source>
        <dbReference type="PROSITE" id="PS50887"/>
    </source>
</evidence>
<feature type="transmembrane region" description="Helical" evidence="1">
    <location>
        <begin position="9"/>
        <end position="28"/>
    </location>
</feature>
<dbReference type="GO" id="GO:0071111">
    <property type="term" value="F:cyclic-guanylate-specific phosphodiesterase activity"/>
    <property type="evidence" value="ECO:0007669"/>
    <property type="project" value="InterPro"/>
</dbReference>
<keyword evidence="1" id="KW-1133">Transmembrane helix</keyword>
<proteinExistence type="predicted"/>
<dbReference type="InterPro" id="IPR029787">
    <property type="entry name" value="Nucleotide_cyclase"/>
</dbReference>
<gene>
    <name evidence="5" type="ORF">HNQ60_002655</name>
</gene>
<dbReference type="PROSITE" id="PS50885">
    <property type="entry name" value="HAMP"/>
    <property type="match status" value="1"/>
</dbReference>
<dbReference type="Proteomes" id="UP000588068">
    <property type="component" value="Unassembled WGS sequence"/>
</dbReference>
<dbReference type="PROSITE" id="PS50887">
    <property type="entry name" value="GGDEF"/>
    <property type="match status" value="1"/>
</dbReference>
<dbReference type="CDD" id="cd01949">
    <property type="entry name" value="GGDEF"/>
    <property type="match status" value="1"/>
</dbReference>
<feature type="domain" description="EAL" evidence="2">
    <location>
        <begin position="524"/>
        <end position="777"/>
    </location>
</feature>
<dbReference type="Pfam" id="PF00990">
    <property type="entry name" value="GGDEF"/>
    <property type="match status" value="1"/>
</dbReference>
<dbReference type="PROSITE" id="PS50883">
    <property type="entry name" value="EAL"/>
    <property type="match status" value="1"/>
</dbReference>
<evidence type="ECO:0000259" key="2">
    <source>
        <dbReference type="PROSITE" id="PS50883"/>
    </source>
</evidence>
<dbReference type="Pfam" id="PF00672">
    <property type="entry name" value="HAMP"/>
    <property type="match status" value="1"/>
</dbReference>
<evidence type="ECO:0000259" key="3">
    <source>
        <dbReference type="PROSITE" id="PS50885"/>
    </source>
</evidence>
<feature type="transmembrane region" description="Helical" evidence="1">
    <location>
        <begin position="276"/>
        <end position="298"/>
    </location>
</feature>
<comment type="caution">
    <text evidence="5">The sequence shown here is derived from an EMBL/GenBank/DDBJ whole genome shotgun (WGS) entry which is preliminary data.</text>
</comment>
<name>A0A841HME6_9GAMM</name>
<keyword evidence="1" id="KW-0812">Transmembrane</keyword>
<dbReference type="GO" id="GO:0016020">
    <property type="term" value="C:membrane"/>
    <property type="evidence" value="ECO:0007669"/>
    <property type="project" value="InterPro"/>
</dbReference>
<dbReference type="InterPro" id="IPR043128">
    <property type="entry name" value="Rev_trsase/Diguanyl_cyclase"/>
</dbReference>
<evidence type="ECO:0000313" key="6">
    <source>
        <dbReference type="Proteomes" id="UP000588068"/>
    </source>
</evidence>
<dbReference type="CDD" id="cd01948">
    <property type="entry name" value="EAL"/>
    <property type="match status" value="1"/>
</dbReference>
<dbReference type="InterPro" id="IPR001633">
    <property type="entry name" value="EAL_dom"/>
</dbReference>